<reference evidence="2 3" key="1">
    <citation type="submission" date="2022-06" db="EMBL/GenBank/DDBJ databases">
        <title>Roseomonas CN29.</title>
        <authorList>
            <person name="Cheng Y."/>
            <person name="He X."/>
        </authorList>
    </citation>
    <scope>NUCLEOTIDE SEQUENCE [LARGE SCALE GENOMIC DNA]</scope>
    <source>
        <strain evidence="2 3">CN29</strain>
    </source>
</reference>
<evidence type="ECO:0000256" key="1">
    <source>
        <dbReference type="ARBA" id="ARBA00006987"/>
    </source>
</evidence>
<dbReference type="PANTHER" id="PTHR42928:SF5">
    <property type="entry name" value="BLR1237 PROTEIN"/>
    <property type="match status" value="1"/>
</dbReference>
<dbReference type="Proteomes" id="UP001524642">
    <property type="component" value="Unassembled WGS sequence"/>
</dbReference>
<dbReference type="EMBL" id="JANJOU010000008">
    <property type="protein sequence ID" value="MCR0982614.1"/>
    <property type="molecule type" value="Genomic_DNA"/>
</dbReference>
<proteinExistence type="inferred from homology"/>
<dbReference type="CDD" id="cd07012">
    <property type="entry name" value="PBP2_Bug_TTT"/>
    <property type="match status" value="1"/>
</dbReference>
<dbReference type="Gene3D" id="3.40.190.10">
    <property type="entry name" value="Periplasmic binding protein-like II"/>
    <property type="match status" value="1"/>
</dbReference>
<dbReference type="Pfam" id="PF03401">
    <property type="entry name" value="TctC"/>
    <property type="match status" value="1"/>
</dbReference>
<dbReference type="Gene3D" id="3.40.190.150">
    <property type="entry name" value="Bordetella uptake gene, domain 1"/>
    <property type="match status" value="1"/>
</dbReference>
<comment type="caution">
    <text evidence="2">The sequence shown here is derived from an EMBL/GenBank/DDBJ whole genome shotgun (WGS) entry which is preliminary data.</text>
</comment>
<evidence type="ECO:0000313" key="2">
    <source>
        <dbReference type="EMBL" id="MCR0982614.1"/>
    </source>
</evidence>
<comment type="similarity">
    <text evidence="1">Belongs to the UPF0065 (bug) family.</text>
</comment>
<dbReference type="InterPro" id="IPR042100">
    <property type="entry name" value="Bug_dom1"/>
</dbReference>
<protein>
    <submittedName>
        <fullName evidence="2">Tripartite tricarboxylate transporter substrate binding protein</fullName>
    </submittedName>
</protein>
<dbReference type="RefSeq" id="WP_257716284.1">
    <property type="nucleotide sequence ID" value="NZ_JANJOU010000008.1"/>
</dbReference>
<gene>
    <name evidence="2" type="ORF">NRP21_11195</name>
</gene>
<dbReference type="PANTHER" id="PTHR42928">
    <property type="entry name" value="TRICARBOXYLATE-BINDING PROTEIN"/>
    <property type="match status" value="1"/>
</dbReference>
<dbReference type="InterPro" id="IPR005064">
    <property type="entry name" value="BUG"/>
</dbReference>
<keyword evidence="3" id="KW-1185">Reference proteome</keyword>
<name>A0ABT1X4G4_9PROT</name>
<organism evidence="2 3">
    <name type="scientific">Roseomonas populi</name>
    <dbReference type="NCBI Taxonomy" id="3121582"/>
    <lineage>
        <taxon>Bacteria</taxon>
        <taxon>Pseudomonadati</taxon>
        <taxon>Pseudomonadota</taxon>
        <taxon>Alphaproteobacteria</taxon>
        <taxon>Acetobacterales</taxon>
        <taxon>Roseomonadaceae</taxon>
        <taxon>Roseomonas</taxon>
    </lineage>
</organism>
<accession>A0ABT1X4G4</accession>
<evidence type="ECO:0000313" key="3">
    <source>
        <dbReference type="Proteomes" id="UP001524642"/>
    </source>
</evidence>
<dbReference type="SUPFAM" id="SSF53850">
    <property type="entry name" value="Periplasmic binding protein-like II"/>
    <property type="match status" value="1"/>
</dbReference>
<dbReference type="PIRSF" id="PIRSF017082">
    <property type="entry name" value="YflP"/>
    <property type="match status" value="1"/>
</dbReference>
<sequence length="327" mass="34596">MPFSTSRRSLIMAGAALTAGPARVWAQERYPAKPITLVIPFPPGASTDLVGRPLAQRMSEALGVPVVVENRAGAGGMLGSEYVARQKPDGYTLEIALNATHGLISLFNRNVSYDPFRDFSYVVLAASAPTAFMAHPSVPASNVAELLDYARRSQDNLQVGSSGVGSHHHLGVALLRQRTGLPFVHVPFRGGGEAMTALIGGHVPLAFGTLSTALEAARGKQVKILGLMDAERATVAPGVPTIGETLEGYSAPSVLIGVLGPARMPEPVVARLNATINEALSNEAVRTRLMELGVQPVGGTPDAFRDRFRADMDRFRGIMETAGIQPE</sequence>